<comment type="caution">
    <text evidence="6">The sequence shown here is derived from an EMBL/GenBank/DDBJ whole genome shotgun (WGS) entry which is preliminary data.</text>
</comment>
<feature type="binding site" evidence="5">
    <location>
        <position position="46"/>
    </location>
    <ligand>
        <name>pyruvate</name>
        <dbReference type="ChEBI" id="CHEBI:15361"/>
    </ligand>
</feature>
<dbReference type="PANTHER" id="PTHR12128:SF66">
    <property type="entry name" value="4-HYDROXY-2-OXOGLUTARATE ALDOLASE, MITOCHONDRIAL"/>
    <property type="match status" value="1"/>
</dbReference>
<evidence type="ECO:0000313" key="7">
    <source>
        <dbReference type="Proteomes" id="UP000068164"/>
    </source>
</evidence>
<dbReference type="Gene3D" id="3.20.20.70">
    <property type="entry name" value="Aldolase class I"/>
    <property type="match status" value="1"/>
</dbReference>
<protein>
    <submittedName>
        <fullName evidence="6">4-hydroxy-tetrahydrodipicolinate synthase</fullName>
    </submittedName>
</protein>
<feature type="binding site" evidence="5">
    <location>
        <position position="204"/>
    </location>
    <ligand>
        <name>pyruvate</name>
        <dbReference type="ChEBI" id="CHEBI:15361"/>
    </ligand>
</feature>
<dbReference type="InterPro" id="IPR013785">
    <property type="entry name" value="Aldolase_TIM"/>
</dbReference>
<keyword evidence="2 3" id="KW-0456">Lyase</keyword>
<dbReference type="CDD" id="cd00408">
    <property type="entry name" value="DHDPS-like"/>
    <property type="match status" value="1"/>
</dbReference>
<evidence type="ECO:0000313" key="6">
    <source>
        <dbReference type="EMBL" id="KWV43321.1"/>
    </source>
</evidence>
<feature type="active site" description="Schiff-base intermediate with substrate" evidence="4">
    <location>
        <position position="162"/>
    </location>
</feature>
<dbReference type="InterPro" id="IPR002220">
    <property type="entry name" value="DapA-like"/>
</dbReference>
<evidence type="ECO:0000256" key="3">
    <source>
        <dbReference type="PIRNR" id="PIRNR001365"/>
    </source>
</evidence>
<gene>
    <name evidence="6" type="ORF">AS026_20085</name>
</gene>
<keyword evidence="7" id="KW-1185">Reference proteome</keyword>
<proteinExistence type="inferred from homology"/>
<evidence type="ECO:0000256" key="4">
    <source>
        <dbReference type="PIRSR" id="PIRSR001365-1"/>
    </source>
</evidence>
<dbReference type="SUPFAM" id="SSF51569">
    <property type="entry name" value="Aldolase"/>
    <property type="match status" value="1"/>
</dbReference>
<feature type="active site" description="Proton donor/acceptor" evidence="4">
    <location>
        <position position="134"/>
    </location>
</feature>
<dbReference type="GO" id="GO:0008840">
    <property type="term" value="F:4-hydroxy-tetrahydrodipicolinate synthase activity"/>
    <property type="evidence" value="ECO:0007669"/>
    <property type="project" value="TreeGrafter"/>
</dbReference>
<sequence>MKLTGVMPALVTPFDANNKIDFKAFEKLLVHLREAGVTGWVPNGSTGEYFSQSTEERRAVLQFVKDFAKPGEILIAGSNAPATREVIEQTAMAKEIGYDTVLLAPPFYTRPTQEELIRHYETVLDAVDVNLVLYSYPAKDGSDISFELMDHFADNPRVIGIKESSGVLQRAVDIASRYEGKIQLVSGSDDIALDFMFWGAESWICGPSNCMAKACCDLDRTFRSGDLAKAREQMKTLYRAMNILESGKFVQKIKYGCELQGLPVGECRAPLGSLTDAEKAEFRAAMEPILNW</sequence>
<organism evidence="6 7">
    <name type="scientific">Rhizobium altiplani</name>
    <dbReference type="NCBI Taxonomy" id="1864509"/>
    <lineage>
        <taxon>Bacteria</taxon>
        <taxon>Pseudomonadati</taxon>
        <taxon>Pseudomonadota</taxon>
        <taxon>Alphaproteobacteria</taxon>
        <taxon>Hyphomicrobiales</taxon>
        <taxon>Rhizobiaceae</taxon>
        <taxon>Rhizobium/Agrobacterium group</taxon>
        <taxon>Rhizobium</taxon>
    </lineage>
</organism>
<dbReference type="SMART" id="SM01130">
    <property type="entry name" value="DHDPS"/>
    <property type="match status" value="1"/>
</dbReference>
<dbReference type="Proteomes" id="UP000068164">
    <property type="component" value="Unassembled WGS sequence"/>
</dbReference>
<accession>A0A109J6L4</accession>
<dbReference type="RefSeq" id="WP_028746918.1">
    <property type="nucleotide sequence ID" value="NZ_LNCD01000129.1"/>
</dbReference>
<evidence type="ECO:0000256" key="5">
    <source>
        <dbReference type="PIRSR" id="PIRSR001365-2"/>
    </source>
</evidence>
<dbReference type="EMBL" id="LNCD01000129">
    <property type="protein sequence ID" value="KWV43321.1"/>
    <property type="molecule type" value="Genomic_DNA"/>
</dbReference>
<dbReference type="PANTHER" id="PTHR12128">
    <property type="entry name" value="DIHYDRODIPICOLINATE SYNTHASE"/>
    <property type="match status" value="1"/>
</dbReference>
<dbReference type="OrthoDB" id="9778880at2"/>
<evidence type="ECO:0000256" key="2">
    <source>
        <dbReference type="ARBA" id="ARBA00023239"/>
    </source>
</evidence>
<dbReference type="AlphaFoldDB" id="A0A109J6L4"/>
<comment type="similarity">
    <text evidence="1 3">Belongs to the DapA family.</text>
</comment>
<name>A0A109J6L4_9HYPH</name>
<dbReference type="PRINTS" id="PR00146">
    <property type="entry name" value="DHPICSNTHASE"/>
</dbReference>
<evidence type="ECO:0000256" key="1">
    <source>
        <dbReference type="ARBA" id="ARBA00007592"/>
    </source>
</evidence>
<reference evidence="6 7" key="1">
    <citation type="submission" date="2015-11" db="EMBL/GenBank/DDBJ databases">
        <title>Draft Genome Sequence of the Strain BR 10423 (Rhizobium sp.) isolated from nodules of Mimosa pudica.</title>
        <authorList>
            <person name="Barauna A.C."/>
            <person name="Zilli J.E."/>
            <person name="Simoes-Araujo J.L."/>
            <person name="Reis V.M."/>
            <person name="James E.K."/>
            <person name="Reis F.B.Jr."/>
            <person name="Rouws L.F."/>
            <person name="Passos S.R."/>
            <person name="Gois S.R."/>
        </authorList>
    </citation>
    <scope>NUCLEOTIDE SEQUENCE [LARGE SCALE GENOMIC DNA]</scope>
    <source>
        <strain evidence="6 7">BR10423</strain>
    </source>
</reference>
<dbReference type="Pfam" id="PF00701">
    <property type="entry name" value="DHDPS"/>
    <property type="match status" value="1"/>
</dbReference>
<dbReference type="PIRSF" id="PIRSF001365">
    <property type="entry name" value="DHDPS"/>
    <property type="match status" value="1"/>
</dbReference>